<feature type="domain" description="PPIase FKBP-type" evidence="13">
    <location>
        <begin position="106"/>
        <end position="166"/>
    </location>
</feature>
<reference evidence="14" key="1">
    <citation type="journal article" date="2021" name="PeerJ">
        <title>Extensive microbial diversity within the chicken gut microbiome revealed by metagenomics and culture.</title>
        <authorList>
            <person name="Gilroy R."/>
            <person name="Ravi A."/>
            <person name="Getino M."/>
            <person name="Pursley I."/>
            <person name="Horton D.L."/>
            <person name="Alikhan N.F."/>
            <person name="Baker D."/>
            <person name="Gharbi K."/>
            <person name="Hall N."/>
            <person name="Watson M."/>
            <person name="Adriaenssens E.M."/>
            <person name="Foster-Nyarko E."/>
            <person name="Jarju S."/>
            <person name="Secka A."/>
            <person name="Antonio M."/>
            <person name="Oren A."/>
            <person name="Chaudhuri R.R."/>
            <person name="La Ragione R."/>
            <person name="Hildebrand F."/>
            <person name="Pallen M.J."/>
        </authorList>
    </citation>
    <scope>NUCLEOTIDE SEQUENCE</scope>
    <source>
        <strain evidence="14">ChiSjej1B19-8411</strain>
    </source>
</reference>
<dbReference type="InterPro" id="IPR046357">
    <property type="entry name" value="PPIase_dom_sf"/>
</dbReference>
<dbReference type="SUPFAM" id="SSF54534">
    <property type="entry name" value="FKBP-like"/>
    <property type="match status" value="1"/>
</dbReference>
<keyword evidence="6" id="KW-0143">Chaperone</keyword>
<keyword evidence="5 10" id="KW-0697">Rotamase</keyword>
<evidence type="ECO:0000259" key="13">
    <source>
        <dbReference type="PROSITE" id="PS50059"/>
    </source>
</evidence>
<keyword evidence="4" id="KW-0132">Cell division</keyword>
<comment type="subcellular location">
    <subcellularLocation>
        <location evidence="2">Cytoplasm</location>
    </subcellularLocation>
</comment>
<evidence type="ECO:0000256" key="3">
    <source>
        <dbReference type="ARBA" id="ARBA00005464"/>
    </source>
</evidence>
<dbReference type="GO" id="GO:0006457">
    <property type="term" value="P:protein folding"/>
    <property type="evidence" value="ECO:0007669"/>
    <property type="project" value="InterPro"/>
</dbReference>
<evidence type="ECO:0000256" key="5">
    <source>
        <dbReference type="ARBA" id="ARBA00023110"/>
    </source>
</evidence>
<dbReference type="InterPro" id="IPR005215">
    <property type="entry name" value="Trig_fac"/>
</dbReference>
<dbReference type="InterPro" id="IPR027304">
    <property type="entry name" value="Trigger_fact/SurA_dom_sf"/>
</dbReference>
<dbReference type="InterPro" id="IPR008880">
    <property type="entry name" value="Trigger_fac_C"/>
</dbReference>
<dbReference type="PROSITE" id="PS51257">
    <property type="entry name" value="PROKAR_LIPOPROTEIN"/>
    <property type="match status" value="1"/>
</dbReference>
<dbReference type="GO" id="GO:0003755">
    <property type="term" value="F:peptidyl-prolyl cis-trans isomerase activity"/>
    <property type="evidence" value="ECO:0007669"/>
    <property type="project" value="UniProtKB-KW"/>
</dbReference>
<sequence length="391" mass="42604">MKKKLAVLTLALCMTFTAAACSNQNEETQTEDSTSDTSQEESGNIRLTTVAAEDMDKYITLAEYKGVTVESSVPEVTEADIDSQIATSLEEVAEEVTDADAVIQEGDIANIDYEGTLNGEAFDGGSDTGYDLTIGSGSFIDGFEDGLIGAKTGEERDLNLTFPEEYPSEELAGQDVVFHVTVNSIKRPPELTDEWVKENTGYEDVAAYRDSVRANLEASNEASAQSTAQTDAWYQVYDNSEVIEYPEEDIQKEIDAYNGLMTDYAEQNNMTLEELIEAQGITQDEYDEQCQQYAESMVKQNLVVQAILDNEGLTLEGEKGQAALENLLASYSMETKEELVEQYGELAVNESIGVTIAGDFVAENANIENVIETSDDKNGVDGDAEEAASNS</sequence>
<evidence type="ECO:0000256" key="12">
    <source>
        <dbReference type="SAM" id="SignalP"/>
    </source>
</evidence>
<dbReference type="EMBL" id="DXEX01000177">
    <property type="protein sequence ID" value="HIX59681.1"/>
    <property type="molecule type" value="Genomic_DNA"/>
</dbReference>
<feature type="signal peptide" evidence="12">
    <location>
        <begin position="1"/>
        <end position="20"/>
    </location>
</feature>
<keyword evidence="12" id="KW-0732">Signal</keyword>
<name>A0A9D2B404_9FIRM</name>
<dbReference type="Gene3D" id="1.10.3120.10">
    <property type="entry name" value="Trigger factor, C-terminal domain"/>
    <property type="match status" value="1"/>
</dbReference>
<dbReference type="PROSITE" id="PS50059">
    <property type="entry name" value="FKBP_PPIASE"/>
    <property type="match status" value="1"/>
</dbReference>
<dbReference type="PIRSF" id="PIRSF003095">
    <property type="entry name" value="Trigger_factor"/>
    <property type="match status" value="1"/>
</dbReference>
<dbReference type="EC" id="5.2.1.8" evidence="10"/>
<keyword evidence="7 10" id="KW-0413">Isomerase</keyword>
<dbReference type="GO" id="GO:0015031">
    <property type="term" value="P:protein transport"/>
    <property type="evidence" value="ECO:0007669"/>
    <property type="project" value="InterPro"/>
</dbReference>
<dbReference type="GO" id="GO:0051301">
    <property type="term" value="P:cell division"/>
    <property type="evidence" value="ECO:0007669"/>
    <property type="project" value="UniProtKB-KW"/>
</dbReference>
<keyword evidence="8" id="KW-0131">Cell cycle</keyword>
<comment type="catalytic activity">
    <reaction evidence="1 10">
        <text>[protein]-peptidylproline (omega=180) = [protein]-peptidylproline (omega=0)</text>
        <dbReference type="Rhea" id="RHEA:16237"/>
        <dbReference type="Rhea" id="RHEA-COMP:10747"/>
        <dbReference type="Rhea" id="RHEA-COMP:10748"/>
        <dbReference type="ChEBI" id="CHEBI:83833"/>
        <dbReference type="ChEBI" id="CHEBI:83834"/>
        <dbReference type="EC" id="5.2.1.8"/>
    </reaction>
</comment>
<comment type="function">
    <text evidence="9">Involved in protein export. Acts as a chaperone by maintaining the newly synthesized protein in an open conformation. Functions as a peptidyl-prolyl cis-trans isomerase.</text>
</comment>
<feature type="region of interest" description="Disordered" evidence="11">
    <location>
        <begin position="23"/>
        <end position="44"/>
    </location>
</feature>
<dbReference type="Pfam" id="PF00254">
    <property type="entry name" value="FKBP_C"/>
    <property type="match status" value="1"/>
</dbReference>
<dbReference type="NCBIfam" id="TIGR00115">
    <property type="entry name" value="tig"/>
    <property type="match status" value="1"/>
</dbReference>
<gene>
    <name evidence="14" type="primary">tig</name>
    <name evidence="14" type="ORF">IAA45_08205</name>
</gene>
<dbReference type="InterPro" id="IPR001179">
    <property type="entry name" value="PPIase_FKBP_dom"/>
</dbReference>
<proteinExistence type="inferred from homology"/>
<feature type="chain" id="PRO_5038954685" description="peptidylprolyl isomerase" evidence="12">
    <location>
        <begin position="21"/>
        <end position="391"/>
    </location>
</feature>
<dbReference type="InterPro" id="IPR037041">
    <property type="entry name" value="Trigger_fac_C_sf"/>
</dbReference>
<dbReference type="Pfam" id="PF05698">
    <property type="entry name" value="Trigger_C"/>
    <property type="match status" value="1"/>
</dbReference>
<evidence type="ECO:0000256" key="11">
    <source>
        <dbReference type="SAM" id="MobiDB-lite"/>
    </source>
</evidence>
<dbReference type="FunFam" id="3.10.50.40:FF:000001">
    <property type="entry name" value="Trigger factor"/>
    <property type="match status" value="1"/>
</dbReference>
<evidence type="ECO:0000313" key="15">
    <source>
        <dbReference type="Proteomes" id="UP000886817"/>
    </source>
</evidence>
<accession>A0A9D2B404</accession>
<evidence type="ECO:0000256" key="8">
    <source>
        <dbReference type="ARBA" id="ARBA00023306"/>
    </source>
</evidence>
<evidence type="ECO:0000313" key="14">
    <source>
        <dbReference type="EMBL" id="HIX59681.1"/>
    </source>
</evidence>
<evidence type="ECO:0000256" key="2">
    <source>
        <dbReference type="ARBA" id="ARBA00004496"/>
    </source>
</evidence>
<comment type="similarity">
    <text evidence="3">Belongs to the FKBP-type PPIase family. Tig subfamily.</text>
</comment>
<evidence type="ECO:0000256" key="1">
    <source>
        <dbReference type="ARBA" id="ARBA00000971"/>
    </source>
</evidence>
<dbReference type="Gene3D" id="3.10.50.40">
    <property type="match status" value="1"/>
</dbReference>
<evidence type="ECO:0000256" key="4">
    <source>
        <dbReference type="ARBA" id="ARBA00022618"/>
    </source>
</evidence>
<dbReference type="AlphaFoldDB" id="A0A9D2B404"/>
<dbReference type="Proteomes" id="UP000886817">
    <property type="component" value="Unassembled WGS sequence"/>
</dbReference>
<evidence type="ECO:0000256" key="7">
    <source>
        <dbReference type="ARBA" id="ARBA00023235"/>
    </source>
</evidence>
<evidence type="ECO:0000256" key="6">
    <source>
        <dbReference type="ARBA" id="ARBA00023186"/>
    </source>
</evidence>
<evidence type="ECO:0000256" key="9">
    <source>
        <dbReference type="ARBA" id="ARBA00024849"/>
    </source>
</evidence>
<dbReference type="GO" id="GO:0005737">
    <property type="term" value="C:cytoplasm"/>
    <property type="evidence" value="ECO:0007669"/>
    <property type="project" value="UniProtKB-SubCell"/>
</dbReference>
<dbReference type="SUPFAM" id="SSF109998">
    <property type="entry name" value="Triger factor/SurA peptide-binding domain-like"/>
    <property type="match status" value="1"/>
</dbReference>
<evidence type="ECO:0000256" key="10">
    <source>
        <dbReference type="PROSITE-ProRule" id="PRU00277"/>
    </source>
</evidence>
<comment type="caution">
    <text evidence="14">The sequence shown here is derived from an EMBL/GenBank/DDBJ whole genome shotgun (WGS) entry which is preliminary data.</text>
</comment>
<protein>
    <recommendedName>
        <fullName evidence="10">peptidylprolyl isomerase</fullName>
        <ecNumber evidence="10">5.2.1.8</ecNumber>
    </recommendedName>
</protein>
<organism evidence="14 15">
    <name type="scientific">Candidatus Blautia gallistercoris</name>
    <dbReference type="NCBI Taxonomy" id="2838490"/>
    <lineage>
        <taxon>Bacteria</taxon>
        <taxon>Bacillati</taxon>
        <taxon>Bacillota</taxon>
        <taxon>Clostridia</taxon>
        <taxon>Lachnospirales</taxon>
        <taxon>Lachnospiraceae</taxon>
        <taxon>Blautia</taxon>
    </lineage>
</organism>
<reference evidence="14" key="2">
    <citation type="submission" date="2021-04" db="EMBL/GenBank/DDBJ databases">
        <authorList>
            <person name="Gilroy R."/>
        </authorList>
    </citation>
    <scope>NUCLEOTIDE SEQUENCE</scope>
    <source>
        <strain evidence="14">ChiSjej1B19-8411</strain>
    </source>
</reference>